<evidence type="ECO:0000256" key="1">
    <source>
        <dbReference type="SAM" id="SignalP"/>
    </source>
</evidence>
<proteinExistence type="predicted"/>
<accession>A0AAN7QKN3</accession>
<feature type="signal peptide" evidence="1">
    <location>
        <begin position="1"/>
        <end position="29"/>
    </location>
</feature>
<dbReference type="EMBL" id="JAXIOK010000006">
    <property type="protein sequence ID" value="KAK4767825.1"/>
    <property type="molecule type" value="Genomic_DNA"/>
</dbReference>
<evidence type="ECO:0008006" key="4">
    <source>
        <dbReference type="Google" id="ProtNLM"/>
    </source>
</evidence>
<dbReference type="PANTHER" id="PTHR31656">
    <property type="entry name" value="ROOT CAP DOMAIN-CONTAINING PROTEIN"/>
    <property type="match status" value="1"/>
</dbReference>
<evidence type="ECO:0000313" key="3">
    <source>
        <dbReference type="Proteomes" id="UP001345219"/>
    </source>
</evidence>
<dbReference type="AlphaFoldDB" id="A0AAN7QKN3"/>
<reference evidence="2 3" key="1">
    <citation type="journal article" date="2023" name="Hortic Res">
        <title>Pangenome of water caltrop reveals structural variations and asymmetric subgenome divergence after allopolyploidization.</title>
        <authorList>
            <person name="Zhang X."/>
            <person name="Chen Y."/>
            <person name="Wang L."/>
            <person name="Yuan Y."/>
            <person name="Fang M."/>
            <person name="Shi L."/>
            <person name="Lu R."/>
            <person name="Comes H.P."/>
            <person name="Ma Y."/>
            <person name="Chen Y."/>
            <person name="Huang G."/>
            <person name="Zhou Y."/>
            <person name="Zheng Z."/>
            <person name="Qiu Y."/>
        </authorList>
    </citation>
    <scope>NUCLEOTIDE SEQUENCE [LARGE SCALE GENOMIC DNA]</scope>
    <source>
        <tissue evidence="2">Roots</tissue>
    </source>
</reference>
<organism evidence="2 3">
    <name type="scientific">Trapa incisa</name>
    <dbReference type="NCBI Taxonomy" id="236973"/>
    <lineage>
        <taxon>Eukaryota</taxon>
        <taxon>Viridiplantae</taxon>
        <taxon>Streptophyta</taxon>
        <taxon>Embryophyta</taxon>
        <taxon>Tracheophyta</taxon>
        <taxon>Spermatophyta</taxon>
        <taxon>Magnoliopsida</taxon>
        <taxon>eudicotyledons</taxon>
        <taxon>Gunneridae</taxon>
        <taxon>Pentapetalae</taxon>
        <taxon>rosids</taxon>
        <taxon>malvids</taxon>
        <taxon>Myrtales</taxon>
        <taxon>Lythraceae</taxon>
        <taxon>Trapa</taxon>
    </lineage>
</organism>
<dbReference type="Pfam" id="PF06830">
    <property type="entry name" value="Root_cap"/>
    <property type="match status" value="1"/>
</dbReference>
<dbReference type="InterPro" id="IPR009646">
    <property type="entry name" value="Root_cap"/>
</dbReference>
<gene>
    <name evidence="2" type="ORF">SAY87_002966</name>
</gene>
<evidence type="ECO:0000313" key="2">
    <source>
        <dbReference type="EMBL" id="KAK4767825.1"/>
    </source>
</evidence>
<keyword evidence="1" id="KW-0732">Signal</keyword>
<feature type="chain" id="PRO_5042940878" description="Root cap" evidence="1">
    <location>
        <begin position="30"/>
        <end position="346"/>
    </location>
</feature>
<keyword evidence="3" id="KW-1185">Reference proteome</keyword>
<dbReference type="Proteomes" id="UP001345219">
    <property type="component" value="Chromosome 3"/>
</dbReference>
<comment type="caution">
    <text evidence="2">The sequence shown here is derived from an EMBL/GenBank/DDBJ whole genome shotgun (WGS) entry which is preliminary data.</text>
</comment>
<name>A0AAN7QKN3_9MYRT</name>
<protein>
    <recommendedName>
        <fullName evidence="4">Root cap</fullName>
    </recommendedName>
</protein>
<sequence>MSSSSSNNGALLGIFLVLFAACGFVRVYGASISCTFKSSPCFLRRMRCPSECPTTSNSNPKSKVCHVNCNSPVCKPECKHPKPNCNAPGAACHDPRFIGGDGIVFYFHGKSNEHFSLVSDRNIQINGRFIGLRPAGRTRDFTWIQALGLLFGSDQSFSVEARRAASWDPETDHLRFSYDGADLAIPEGHLSAWVSTDGSIRVERSSDKNSVTVTVRSVAEISVNAVPVTREDDQIHSYRLPADDCFAHLEVQFRFSRLSPDVDGVLGRTYRPDFENPARPGVAMPVVGGEDKFRTTSLLSADCATCIFSTHPAAVGQPGSSTTDYSSSLLDCTSSATSGNGIVCRR</sequence>